<dbReference type="GO" id="GO:0016787">
    <property type="term" value="F:hydrolase activity"/>
    <property type="evidence" value="ECO:0007669"/>
    <property type="project" value="InterPro"/>
</dbReference>
<dbReference type="PANTHER" id="PTHR43037">
    <property type="entry name" value="UNNAMED PRODUCT-RELATED"/>
    <property type="match status" value="1"/>
</dbReference>
<reference evidence="4" key="2">
    <citation type="submission" date="2015-05" db="EMBL/GenBank/DDBJ databases">
        <title>Complete genome sequence of Corynebacterium uterequi DSM 45634, isolated from the uterus of a maiden mare.</title>
        <authorList>
            <person name="Ruckert C."/>
            <person name="Albersmeier A."/>
            <person name="Winkler A."/>
            <person name="Tauch A."/>
        </authorList>
    </citation>
    <scope>NUCLEOTIDE SEQUENCE [LARGE SCALE GENOMIC DNA]</scope>
    <source>
        <strain evidence="4">DSM 45634</strain>
    </source>
</reference>
<name>A0A0G3HEQ9_9CORY</name>
<dbReference type="KEGG" id="cut:CUTER_09365"/>
<evidence type="ECO:0000259" key="2">
    <source>
        <dbReference type="Pfam" id="PF02230"/>
    </source>
</evidence>
<feature type="domain" description="Phospholipase/carboxylesterase/thioesterase" evidence="2">
    <location>
        <begin position="99"/>
        <end position="183"/>
    </location>
</feature>
<evidence type="ECO:0000256" key="1">
    <source>
        <dbReference type="ARBA" id="ARBA00022729"/>
    </source>
</evidence>
<dbReference type="PATRIC" id="fig|1072256.5.peg.1844"/>
<evidence type="ECO:0000313" key="4">
    <source>
        <dbReference type="Proteomes" id="UP000035548"/>
    </source>
</evidence>
<dbReference type="STRING" id="1072256.CUTER_09365"/>
<dbReference type="RefSeq" id="WP_047260165.1">
    <property type="nucleotide sequence ID" value="NZ_CP011546.1"/>
</dbReference>
<keyword evidence="4" id="KW-1185">Reference proteome</keyword>
<dbReference type="OrthoDB" id="9767239at2"/>
<evidence type="ECO:0000313" key="3">
    <source>
        <dbReference type="EMBL" id="AKK11841.1"/>
    </source>
</evidence>
<keyword evidence="1" id="KW-0732">Signal</keyword>
<dbReference type="EMBL" id="CP011546">
    <property type="protein sequence ID" value="AKK11841.1"/>
    <property type="molecule type" value="Genomic_DNA"/>
</dbReference>
<gene>
    <name evidence="3" type="ORF">CUTER_09365</name>
</gene>
<dbReference type="SUPFAM" id="SSF53474">
    <property type="entry name" value="alpha/beta-Hydrolases"/>
    <property type="match status" value="1"/>
</dbReference>
<organism evidence="3 4">
    <name type="scientific">Corynebacterium uterequi</name>
    <dbReference type="NCBI Taxonomy" id="1072256"/>
    <lineage>
        <taxon>Bacteria</taxon>
        <taxon>Bacillati</taxon>
        <taxon>Actinomycetota</taxon>
        <taxon>Actinomycetes</taxon>
        <taxon>Mycobacteriales</taxon>
        <taxon>Corynebacteriaceae</taxon>
        <taxon>Corynebacterium</taxon>
    </lineage>
</organism>
<accession>A0A0G3HEQ9</accession>
<dbReference type="Gene3D" id="3.40.50.1820">
    <property type="entry name" value="alpha/beta hydrolase"/>
    <property type="match status" value="1"/>
</dbReference>
<dbReference type="InterPro" id="IPR029058">
    <property type="entry name" value="AB_hydrolase_fold"/>
</dbReference>
<protein>
    <submittedName>
        <fullName evidence="3">Poly(3-hydroxybutyrate) depolymerase</fullName>
    </submittedName>
</protein>
<dbReference type="Pfam" id="PF02230">
    <property type="entry name" value="Abhydrolase_2"/>
    <property type="match status" value="1"/>
</dbReference>
<sequence>MYRAHRFRLDDQDRPRRYLLIEPAPQAEPQRRPIVLFFHGSQQSANVARAFTGHTFDALASRGALVVYLDGIHHHFNDARRDLDETTRHQRIDDVGFARRVVDQLIAENDGDPERVYACGFSNGGHLIFRMLLEAPGFLAGAAVFGATLPTEDNLVHELRGLRPAPTPLLLIHGRQDPISPIDGGEVGFAGRRRGLVRSALHTAEFFAAANGLDAADHSAWTDGVVGVDEWATPGRPPVVLWSVAGMGHVVASPQEQDARLGGQTDQFVAADVAGDFFGL</sequence>
<proteinExistence type="predicted"/>
<dbReference type="AlphaFoldDB" id="A0A0G3HEQ9"/>
<reference evidence="3 4" key="1">
    <citation type="journal article" date="2015" name="Genome Announc.">
        <title>Virulence Factor Genes Detected in the Complete Genome Sequence of Corynebacterium uterequi DSM 45634, Isolated from the Uterus of a Maiden Mare.</title>
        <authorList>
            <person name="Ruckert C."/>
            <person name="Kriete M."/>
            <person name="Jaenicke S."/>
            <person name="Winkler A."/>
            <person name="Tauch A."/>
        </authorList>
    </citation>
    <scope>NUCLEOTIDE SEQUENCE [LARGE SCALE GENOMIC DNA]</scope>
    <source>
        <strain evidence="3 4">DSM 45634</strain>
    </source>
</reference>
<dbReference type="PANTHER" id="PTHR43037:SF1">
    <property type="entry name" value="BLL1128 PROTEIN"/>
    <property type="match status" value="1"/>
</dbReference>
<dbReference type="InterPro" id="IPR003140">
    <property type="entry name" value="PLipase/COase/thioEstase"/>
</dbReference>
<dbReference type="InterPro" id="IPR050955">
    <property type="entry name" value="Plant_Biomass_Hydrol_Est"/>
</dbReference>
<dbReference type="Proteomes" id="UP000035548">
    <property type="component" value="Chromosome"/>
</dbReference>